<dbReference type="PANTHER" id="PTHR23132:SF25">
    <property type="entry name" value="D-ALANINE--D-ALANINE LIGASE A"/>
    <property type="match status" value="1"/>
</dbReference>
<feature type="binding site" evidence="15">
    <location>
        <position position="286"/>
    </location>
    <ligand>
        <name>Mg(2+)</name>
        <dbReference type="ChEBI" id="CHEBI:18420"/>
        <label>1</label>
    </ligand>
</feature>
<accession>A0A7G6X2I7</accession>
<evidence type="ECO:0000313" key="19">
    <source>
        <dbReference type="Proteomes" id="UP000515563"/>
    </source>
</evidence>
<keyword evidence="7 15" id="KW-0460">Magnesium</keyword>
<keyword evidence="19" id="KW-1185">Reference proteome</keyword>
<dbReference type="AlphaFoldDB" id="A0A7G6X2I7"/>
<keyword evidence="9 12" id="KW-0573">Peptidoglycan synthesis</keyword>
<dbReference type="GO" id="GO:0009252">
    <property type="term" value="P:peptidoglycan biosynthetic process"/>
    <property type="evidence" value="ECO:0007669"/>
    <property type="project" value="UniProtKB-UniRule"/>
</dbReference>
<evidence type="ECO:0000256" key="10">
    <source>
        <dbReference type="ARBA" id="ARBA00023211"/>
    </source>
</evidence>
<sequence length="343" mass="35207">MRPRSPGAASLYRGGTAVKVVVISGGASPEHEVSLRSGKGIADAAASKGHTVAPLVIERDGSWAAGLPEAIRVLLDCDVAIPALHGEGGEDGVLQGFLETLKVPYVGSGVTASAVGLDKQLTKSVLEAHGIPVTPGITLRGADLTDAESAIQQLKAAGIGFPVFVKPNSGGSSIGASRATDLPSLAEALATAAALDSHVLVEQEIVGREIDLSVLEFPDGRVEVGPALEIHADPSQPFFNATAKYDSTATEFVVPAPMDAELANRLRSTALEVFGILGCAGLARLDFFVPADGPPLVNEINTFPGFTPASQFPRMWAAAGLSYADVVDTLIQTAIAKNEGATA</sequence>
<evidence type="ECO:0000256" key="13">
    <source>
        <dbReference type="PIRSR" id="PIRSR039102-1"/>
    </source>
</evidence>
<feature type="binding site" evidence="15">
    <location>
        <position position="299"/>
    </location>
    <ligand>
        <name>Mg(2+)</name>
        <dbReference type="ChEBI" id="CHEBI:18420"/>
        <label>1</label>
    </ligand>
</feature>
<dbReference type="InterPro" id="IPR016185">
    <property type="entry name" value="PreATP-grasp_dom_sf"/>
</dbReference>
<feature type="binding site" evidence="14">
    <location>
        <position position="119"/>
    </location>
    <ligand>
        <name>ATP</name>
        <dbReference type="ChEBI" id="CHEBI:30616"/>
    </ligand>
</feature>
<evidence type="ECO:0000256" key="12">
    <source>
        <dbReference type="HAMAP-Rule" id="MF_00047"/>
    </source>
</evidence>
<feature type="binding site" evidence="14">
    <location>
        <begin position="202"/>
        <end position="209"/>
    </location>
    <ligand>
        <name>ATP</name>
        <dbReference type="ChEBI" id="CHEBI:30616"/>
    </ligand>
</feature>
<evidence type="ECO:0000256" key="2">
    <source>
        <dbReference type="ARBA" id="ARBA00010871"/>
    </source>
</evidence>
<dbReference type="PROSITE" id="PS50975">
    <property type="entry name" value="ATP_GRASP"/>
    <property type="match status" value="1"/>
</dbReference>
<dbReference type="PIRSF" id="PIRSF039102">
    <property type="entry name" value="Ddl/VanB"/>
    <property type="match status" value="1"/>
</dbReference>
<dbReference type="SUPFAM" id="SSF56059">
    <property type="entry name" value="Glutathione synthetase ATP-binding domain-like"/>
    <property type="match status" value="1"/>
</dbReference>
<feature type="binding site" evidence="15">
    <location>
        <position position="301"/>
    </location>
    <ligand>
        <name>Mg(2+)</name>
        <dbReference type="ChEBI" id="CHEBI:18420"/>
        <label>2</label>
    </ligand>
</feature>
<keyword evidence="5 14" id="KW-0547">Nucleotide-binding</keyword>
<evidence type="ECO:0000256" key="15">
    <source>
        <dbReference type="PIRSR" id="PIRSR039102-3"/>
    </source>
</evidence>
<keyword evidence="6 16" id="KW-0067">ATP-binding</keyword>
<feature type="binding site" evidence="14">
    <location>
        <begin position="172"/>
        <end position="173"/>
    </location>
    <ligand>
        <name>ATP</name>
        <dbReference type="ChEBI" id="CHEBI:30616"/>
    </ligand>
</feature>
<feature type="binding site" evidence="14">
    <location>
        <begin position="164"/>
        <end position="166"/>
    </location>
    <ligand>
        <name>ATP</name>
        <dbReference type="ChEBI" id="CHEBI:30616"/>
    </ligand>
</feature>
<dbReference type="GO" id="GO:0005829">
    <property type="term" value="C:cytosol"/>
    <property type="evidence" value="ECO:0007669"/>
    <property type="project" value="TreeGrafter"/>
</dbReference>
<evidence type="ECO:0000256" key="16">
    <source>
        <dbReference type="PROSITE-ProRule" id="PRU00409"/>
    </source>
</evidence>
<dbReference type="Pfam" id="PF07478">
    <property type="entry name" value="Dala_Dala_lig_C"/>
    <property type="match status" value="1"/>
</dbReference>
<evidence type="ECO:0000313" key="18">
    <source>
        <dbReference type="EMBL" id="QNE20452.1"/>
    </source>
</evidence>
<dbReference type="Proteomes" id="UP000515563">
    <property type="component" value="Chromosome"/>
</dbReference>
<comment type="similarity">
    <text evidence="2 12">Belongs to the D-alanine--D-alanine ligase family.</text>
</comment>
<dbReference type="SUPFAM" id="SSF52440">
    <property type="entry name" value="PreATP-grasp domain"/>
    <property type="match status" value="1"/>
</dbReference>
<dbReference type="NCBIfam" id="NF002378">
    <property type="entry name" value="PRK01372.1"/>
    <property type="match status" value="1"/>
</dbReference>
<evidence type="ECO:0000256" key="14">
    <source>
        <dbReference type="PIRSR" id="PIRSR039102-2"/>
    </source>
</evidence>
<feature type="active site" evidence="13">
    <location>
        <position position="172"/>
    </location>
</feature>
<comment type="cofactor">
    <cofactor evidence="15">
        <name>Mg(2+)</name>
        <dbReference type="ChEBI" id="CHEBI:18420"/>
    </cofactor>
    <cofactor evidence="15">
        <name>Mn(2+)</name>
        <dbReference type="ChEBI" id="CHEBI:29035"/>
    </cofactor>
    <text evidence="15">Binds 2 magnesium or manganese ions per subunit.</text>
</comment>
<dbReference type="InterPro" id="IPR000291">
    <property type="entry name" value="D-Ala_lig_Van_CS"/>
</dbReference>
<feature type="active site" evidence="13">
    <location>
        <position position="310"/>
    </location>
</feature>
<evidence type="ECO:0000256" key="5">
    <source>
        <dbReference type="ARBA" id="ARBA00022741"/>
    </source>
</evidence>
<comment type="subcellular location">
    <subcellularLocation>
        <location evidence="12">Cytoplasm</location>
    </subcellularLocation>
</comment>
<comment type="catalytic activity">
    <reaction evidence="12">
        <text>2 D-alanine + ATP = D-alanyl-D-alanine + ADP + phosphate + H(+)</text>
        <dbReference type="Rhea" id="RHEA:11224"/>
        <dbReference type="ChEBI" id="CHEBI:15378"/>
        <dbReference type="ChEBI" id="CHEBI:30616"/>
        <dbReference type="ChEBI" id="CHEBI:43474"/>
        <dbReference type="ChEBI" id="CHEBI:57416"/>
        <dbReference type="ChEBI" id="CHEBI:57822"/>
        <dbReference type="ChEBI" id="CHEBI:456216"/>
        <dbReference type="EC" id="6.3.2.4"/>
    </reaction>
</comment>
<dbReference type="KEGG" id="kqi:F1D05_24245"/>
<dbReference type="NCBIfam" id="TIGR01205">
    <property type="entry name" value="D_ala_D_alaTIGR"/>
    <property type="match status" value="1"/>
</dbReference>
<dbReference type="Gene3D" id="3.30.1490.20">
    <property type="entry name" value="ATP-grasp fold, A domain"/>
    <property type="match status" value="1"/>
</dbReference>
<dbReference type="NCBIfam" id="NF002528">
    <property type="entry name" value="PRK01966.1-4"/>
    <property type="match status" value="1"/>
</dbReference>
<keyword evidence="8 12" id="KW-0133">Cell shape</keyword>
<dbReference type="GO" id="GO:0046872">
    <property type="term" value="F:metal ion binding"/>
    <property type="evidence" value="ECO:0007669"/>
    <property type="project" value="UniProtKB-KW"/>
</dbReference>
<comment type="function">
    <text evidence="12">Cell wall formation.</text>
</comment>
<evidence type="ECO:0000256" key="4">
    <source>
        <dbReference type="ARBA" id="ARBA00022723"/>
    </source>
</evidence>
<evidence type="ECO:0000256" key="3">
    <source>
        <dbReference type="ARBA" id="ARBA00022598"/>
    </source>
</evidence>
<dbReference type="Gene3D" id="3.40.50.20">
    <property type="match status" value="1"/>
</dbReference>
<comment type="cofactor">
    <cofactor evidence="1">
        <name>Mn(2+)</name>
        <dbReference type="ChEBI" id="CHEBI:29035"/>
    </cofactor>
</comment>
<comment type="pathway">
    <text evidence="12">Cell wall biogenesis; peptidoglycan biosynthesis.</text>
</comment>
<dbReference type="GO" id="GO:0071555">
    <property type="term" value="P:cell wall organization"/>
    <property type="evidence" value="ECO:0007669"/>
    <property type="project" value="UniProtKB-KW"/>
</dbReference>
<feature type="binding site" evidence="15">
    <location>
        <position position="299"/>
    </location>
    <ligand>
        <name>Mg(2+)</name>
        <dbReference type="ChEBI" id="CHEBI:18420"/>
        <label>2</label>
    </ligand>
</feature>
<dbReference type="GO" id="GO:0008716">
    <property type="term" value="F:D-alanine-D-alanine ligase activity"/>
    <property type="evidence" value="ECO:0007669"/>
    <property type="project" value="UniProtKB-UniRule"/>
</dbReference>
<dbReference type="PANTHER" id="PTHR23132">
    <property type="entry name" value="D-ALANINE--D-ALANINE LIGASE"/>
    <property type="match status" value="1"/>
</dbReference>
<dbReference type="HAMAP" id="MF_00047">
    <property type="entry name" value="Dala_Dala_lig"/>
    <property type="match status" value="1"/>
</dbReference>
<dbReference type="PROSITE" id="PS00844">
    <property type="entry name" value="DALA_DALA_LIGASE_2"/>
    <property type="match status" value="1"/>
</dbReference>
<keyword evidence="12" id="KW-0963">Cytoplasm</keyword>
<reference evidence="18 19" key="2">
    <citation type="journal article" date="2020" name="Microbiol. Resour. Announc.">
        <title>Antarctic desert soil bacteria exhibit high novel natural product potential, evaluated through long-read genome sequencing and comparative genomics.</title>
        <authorList>
            <person name="Benaud N."/>
            <person name="Edwards R.J."/>
            <person name="Amos T.G."/>
            <person name="D'Agostino P.M."/>
            <person name="Gutierrez-Chavez C."/>
            <person name="Montgomery K."/>
            <person name="Nicetic I."/>
            <person name="Ferrari B.C."/>
        </authorList>
    </citation>
    <scope>NUCLEOTIDE SEQUENCE [LARGE SCALE GENOMIC DNA]</scope>
    <source>
        <strain evidence="18 19">SPB151</strain>
    </source>
</reference>
<dbReference type="InterPro" id="IPR005905">
    <property type="entry name" value="D_ala_D_ala"/>
</dbReference>
<dbReference type="Pfam" id="PF01820">
    <property type="entry name" value="Dala_Dala_lig_N"/>
    <property type="match status" value="2"/>
</dbReference>
<evidence type="ECO:0000256" key="1">
    <source>
        <dbReference type="ARBA" id="ARBA00001936"/>
    </source>
</evidence>
<dbReference type="GO" id="GO:0008360">
    <property type="term" value="P:regulation of cell shape"/>
    <property type="evidence" value="ECO:0007669"/>
    <property type="project" value="UniProtKB-KW"/>
</dbReference>
<evidence type="ECO:0000256" key="11">
    <source>
        <dbReference type="ARBA" id="ARBA00023316"/>
    </source>
</evidence>
<evidence type="ECO:0000256" key="6">
    <source>
        <dbReference type="ARBA" id="ARBA00022840"/>
    </source>
</evidence>
<dbReference type="InterPro" id="IPR011761">
    <property type="entry name" value="ATP-grasp"/>
</dbReference>
<dbReference type="EC" id="6.3.2.4" evidence="12"/>
<evidence type="ECO:0000256" key="7">
    <source>
        <dbReference type="ARBA" id="ARBA00022842"/>
    </source>
</evidence>
<dbReference type="InterPro" id="IPR011127">
    <property type="entry name" value="Dala_Dala_lig_N"/>
</dbReference>
<dbReference type="UniPathway" id="UPA00219"/>
<dbReference type="PROSITE" id="PS00843">
    <property type="entry name" value="DALA_DALA_LIGASE_1"/>
    <property type="match status" value="1"/>
</dbReference>
<feature type="binding site" evidence="14">
    <location>
        <begin position="298"/>
        <end position="299"/>
    </location>
    <ligand>
        <name>ATP</name>
        <dbReference type="ChEBI" id="CHEBI:30616"/>
    </ligand>
</feature>
<dbReference type="InterPro" id="IPR011095">
    <property type="entry name" value="Dala_Dala_lig_C"/>
</dbReference>
<dbReference type="EMBL" id="CP043661">
    <property type="protein sequence ID" value="QNE20452.1"/>
    <property type="molecule type" value="Genomic_DNA"/>
</dbReference>
<evidence type="ECO:0000256" key="8">
    <source>
        <dbReference type="ARBA" id="ARBA00022960"/>
    </source>
</evidence>
<proteinExistence type="inferred from homology"/>
<feature type="domain" description="ATP-grasp" evidence="17">
    <location>
        <begin position="123"/>
        <end position="332"/>
    </location>
</feature>
<keyword evidence="10 15" id="KW-0464">Manganese</keyword>
<keyword evidence="11 12" id="KW-0961">Cell wall biogenesis/degradation</keyword>
<organism evidence="18 19">
    <name type="scientific">Kribbella qitaiheensis</name>
    <dbReference type="NCBI Taxonomy" id="1544730"/>
    <lineage>
        <taxon>Bacteria</taxon>
        <taxon>Bacillati</taxon>
        <taxon>Actinomycetota</taxon>
        <taxon>Actinomycetes</taxon>
        <taxon>Propionibacteriales</taxon>
        <taxon>Kribbellaceae</taxon>
        <taxon>Kribbella</taxon>
    </lineage>
</organism>
<dbReference type="InterPro" id="IPR013815">
    <property type="entry name" value="ATP_grasp_subdomain_1"/>
</dbReference>
<feature type="active site" evidence="13">
    <location>
        <position position="30"/>
    </location>
</feature>
<gene>
    <name evidence="12" type="primary">ddl</name>
    <name evidence="18" type="ORF">F1D05_24245</name>
</gene>
<dbReference type="GO" id="GO:0005524">
    <property type="term" value="F:ATP binding"/>
    <property type="evidence" value="ECO:0007669"/>
    <property type="project" value="UniProtKB-UniRule"/>
</dbReference>
<reference evidence="19" key="1">
    <citation type="submission" date="2019-09" db="EMBL/GenBank/DDBJ databases">
        <title>Antimicrobial potential of Antarctic Bacteria.</title>
        <authorList>
            <person name="Benaud N."/>
            <person name="Edwards R.J."/>
            <person name="Ferrari B.C."/>
        </authorList>
    </citation>
    <scope>NUCLEOTIDE SEQUENCE [LARGE SCALE GENOMIC DNA]</scope>
    <source>
        <strain evidence="19">SPB151</strain>
    </source>
</reference>
<protein>
    <recommendedName>
        <fullName evidence="12">D-alanine--D-alanine ligase</fullName>
        <ecNumber evidence="12">6.3.2.4</ecNumber>
    </recommendedName>
    <alternativeName>
        <fullName evidence="12">D-Ala-D-Ala ligase</fullName>
    </alternativeName>
    <alternativeName>
        <fullName evidence="12">D-alanylalanine synthetase</fullName>
    </alternativeName>
</protein>
<dbReference type="Gene3D" id="3.30.470.20">
    <property type="entry name" value="ATP-grasp fold, B domain"/>
    <property type="match status" value="1"/>
</dbReference>
<name>A0A7G6X2I7_9ACTN</name>
<keyword evidence="3 12" id="KW-0436">Ligase</keyword>
<keyword evidence="4 15" id="KW-0479">Metal-binding</keyword>
<evidence type="ECO:0000259" key="17">
    <source>
        <dbReference type="PROSITE" id="PS50975"/>
    </source>
</evidence>
<evidence type="ECO:0000256" key="9">
    <source>
        <dbReference type="ARBA" id="ARBA00022984"/>
    </source>
</evidence>